<gene>
    <name evidence="2" type="ORF">F8O01_12695</name>
</gene>
<dbReference type="Proteomes" id="UP000467240">
    <property type="component" value="Unassembled WGS sequence"/>
</dbReference>
<dbReference type="AlphaFoldDB" id="A0A7J5BPM0"/>
<evidence type="ECO:0000256" key="1">
    <source>
        <dbReference type="SAM" id="Phobius"/>
    </source>
</evidence>
<keyword evidence="3" id="KW-1185">Reference proteome</keyword>
<keyword evidence="1" id="KW-0812">Transmembrane</keyword>
<reference evidence="2 3" key="1">
    <citation type="submission" date="2019-09" db="EMBL/GenBank/DDBJ databases">
        <title>Phylogeny of genus Pseudoclavibacter and closely related genus.</title>
        <authorList>
            <person name="Li Y."/>
        </authorList>
    </citation>
    <scope>NUCLEOTIDE SEQUENCE [LARGE SCALE GENOMIC DNA]</scope>
    <source>
        <strain evidence="2 3">DSM 23821</strain>
    </source>
</reference>
<evidence type="ECO:0000313" key="2">
    <source>
        <dbReference type="EMBL" id="KAB1655108.1"/>
    </source>
</evidence>
<dbReference type="RefSeq" id="WP_158041324.1">
    <property type="nucleotide sequence ID" value="NZ_JACCFV010000001.1"/>
</dbReference>
<dbReference type="EMBL" id="WBJZ01000016">
    <property type="protein sequence ID" value="KAB1655108.1"/>
    <property type="molecule type" value="Genomic_DNA"/>
</dbReference>
<dbReference type="OrthoDB" id="5121696at2"/>
<feature type="transmembrane region" description="Helical" evidence="1">
    <location>
        <begin position="64"/>
        <end position="83"/>
    </location>
</feature>
<feature type="transmembrane region" description="Helical" evidence="1">
    <location>
        <begin position="6"/>
        <end position="21"/>
    </location>
</feature>
<keyword evidence="1" id="KW-0472">Membrane</keyword>
<keyword evidence="1" id="KW-1133">Transmembrane helix</keyword>
<accession>A0A7J5BPM0</accession>
<proteinExistence type="predicted"/>
<protein>
    <submittedName>
        <fullName evidence="2">Uncharacterized protein</fullName>
    </submittedName>
</protein>
<feature type="transmembrane region" description="Helical" evidence="1">
    <location>
        <begin position="28"/>
        <end position="52"/>
    </location>
</feature>
<sequence>MELMFAGLFGIVIGLAARYTGRHRERSGAVLVPAVGGITALLVWEGLTWLSVSPGMEWLAYDAGWIWWITLGVTVLVTFLLALSIGTNRKRDDDELLDRLSHLGRAAV</sequence>
<name>A0A7J5BPM0_9MICO</name>
<organism evidence="2 3">
    <name type="scientific">Pseudoclavibacter chungangensis</name>
    <dbReference type="NCBI Taxonomy" id="587635"/>
    <lineage>
        <taxon>Bacteria</taxon>
        <taxon>Bacillati</taxon>
        <taxon>Actinomycetota</taxon>
        <taxon>Actinomycetes</taxon>
        <taxon>Micrococcales</taxon>
        <taxon>Microbacteriaceae</taxon>
        <taxon>Pseudoclavibacter</taxon>
    </lineage>
</organism>
<comment type="caution">
    <text evidence="2">The sequence shown here is derived from an EMBL/GenBank/DDBJ whole genome shotgun (WGS) entry which is preliminary data.</text>
</comment>
<evidence type="ECO:0000313" key="3">
    <source>
        <dbReference type="Proteomes" id="UP000467240"/>
    </source>
</evidence>